<organism evidence="5 6">
    <name type="scientific">Starmerella bacillaris</name>
    <name type="common">Yeast</name>
    <name type="synonym">Candida zemplinina</name>
    <dbReference type="NCBI Taxonomy" id="1247836"/>
    <lineage>
        <taxon>Eukaryota</taxon>
        <taxon>Fungi</taxon>
        <taxon>Dikarya</taxon>
        <taxon>Ascomycota</taxon>
        <taxon>Saccharomycotina</taxon>
        <taxon>Dipodascomycetes</taxon>
        <taxon>Dipodascales</taxon>
        <taxon>Trichomonascaceae</taxon>
        <taxon>Starmerella</taxon>
    </lineage>
</organism>
<reference evidence="5 6" key="1">
    <citation type="journal article" date="2023" name="Elife">
        <title>Identification of key yeast species and microbe-microbe interactions impacting larval growth of Drosophila in the wild.</title>
        <authorList>
            <person name="Mure A."/>
            <person name="Sugiura Y."/>
            <person name="Maeda R."/>
            <person name="Honda K."/>
            <person name="Sakurai N."/>
            <person name="Takahashi Y."/>
            <person name="Watada M."/>
            <person name="Katoh T."/>
            <person name="Gotoh A."/>
            <person name="Gotoh Y."/>
            <person name="Taniguchi I."/>
            <person name="Nakamura K."/>
            <person name="Hayashi T."/>
            <person name="Katayama T."/>
            <person name="Uemura T."/>
            <person name="Hattori Y."/>
        </authorList>
    </citation>
    <scope>NUCLEOTIDE SEQUENCE [LARGE SCALE GENOMIC DNA]</scope>
    <source>
        <strain evidence="5 6">SB-73</strain>
    </source>
</reference>
<evidence type="ECO:0000313" key="5">
    <source>
        <dbReference type="EMBL" id="GMM53339.1"/>
    </source>
</evidence>
<dbReference type="InterPro" id="IPR059120">
    <property type="entry name" value="Cullin-like_AB"/>
</dbReference>
<dbReference type="Gene3D" id="3.30.230.130">
    <property type="entry name" value="Cullin, Chain C, Domain 2"/>
    <property type="match status" value="1"/>
</dbReference>
<dbReference type="GO" id="GO:0006511">
    <property type="term" value="P:ubiquitin-dependent protein catabolic process"/>
    <property type="evidence" value="ECO:0007669"/>
    <property type="project" value="InterPro"/>
</dbReference>
<dbReference type="InterPro" id="IPR016159">
    <property type="entry name" value="Cullin_repeat-like_dom_sf"/>
</dbReference>
<evidence type="ECO:0000313" key="6">
    <source>
        <dbReference type="Proteomes" id="UP001362899"/>
    </source>
</evidence>
<gene>
    <name evidence="5" type="ORF">DASB73_043020</name>
</gene>
<dbReference type="SUPFAM" id="SSF75632">
    <property type="entry name" value="Cullin homology domain"/>
    <property type="match status" value="1"/>
</dbReference>
<dbReference type="SUPFAM" id="SSF74788">
    <property type="entry name" value="Cullin repeat-like"/>
    <property type="match status" value="1"/>
</dbReference>
<dbReference type="InterPro" id="IPR045093">
    <property type="entry name" value="Cullin"/>
</dbReference>
<comment type="similarity">
    <text evidence="1 2 3">Belongs to the cullin family.</text>
</comment>
<evidence type="ECO:0000259" key="4">
    <source>
        <dbReference type="PROSITE" id="PS50069"/>
    </source>
</evidence>
<feature type="domain" description="Cullin family profile" evidence="4">
    <location>
        <begin position="378"/>
        <end position="592"/>
    </location>
</feature>
<proteinExistence type="inferred from homology"/>
<evidence type="ECO:0000256" key="3">
    <source>
        <dbReference type="RuleBase" id="RU003829"/>
    </source>
</evidence>
<dbReference type="InterPro" id="IPR036317">
    <property type="entry name" value="Cullin_homology_sf"/>
</dbReference>
<dbReference type="EMBL" id="BTGC01000008">
    <property type="protein sequence ID" value="GMM53339.1"/>
    <property type="molecule type" value="Genomic_DNA"/>
</dbReference>
<sequence length="715" mass="81911">MRHRISIRPPAKSKKFDINEEWQNTLEPVLKQILEVEDASTIRNLEYSKLYDICFWLVVHGHGKTLFRKAIEVIQNFLQNEAVNVDVNNPSLLLMISQFWRHFESRMKLITDIFLYMESNCSINNNDGLLESSRGLVRDLILLPALPNINRLLFEEINKKRITGECNTILVKDIITLLQIIPSKNDKTSSLFGSHFISELKESTRAEYAKKLSEISTENANVQIKTINSWLVIEESVCSTFYPDDYSQLSLSTVESIVSSELPRIFSLDSAVTQWVKSEDLKMFEEATSLQMRTSQDVQRNDGVIKNDLIGIVSKQLRDDLKDLNADFESNNDPKEWVERWHALWKKYEQIAQCIQPASESKQIIYDAQKQELSNYRKTGSHLAYFVDSYFKKSSDITDKETVDAMKVAMSLFAALSDKDEFIQVSQRLLARRLINNSSRDKNYERKWLQDIKMEDPSTEVGGFVKMIDNIEESKAMFHGSHSISPSIIPTNVNVLSKLLWPKSMQPQTSYNLRLPEVIEHAKKEFENMYSQVKPDRSLIWNYGLSNSEVEMNINNKTYLLSIPLVCLSILNLFPGDEKLTLSEISARTNIPIGKDLERHLKSLYVPKQAKLLIKEPEDETINSTDLFKFNTAFSSPKSKFKIKVISAKSSADKKELDLIAKDKEKKNPRSCSGSTKTSWAVNTRSARSKSGSCTKAKYESFAALHQTGYTIFDG</sequence>
<dbReference type="Proteomes" id="UP001362899">
    <property type="component" value="Unassembled WGS sequence"/>
</dbReference>
<evidence type="ECO:0000256" key="2">
    <source>
        <dbReference type="PROSITE-ProRule" id="PRU00330"/>
    </source>
</evidence>
<dbReference type="InterPro" id="IPR001373">
    <property type="entry name" value="Cullin_N"/>
</dbReference>
<dbReference type="Pfam" id="PF26557">
    <property type="entry name" value="Cullin_AB"/>
    <property type="match status" value="1"/>
</dbReference>
<dbReference type="GO" id="GO:0031625">
    <property type="term" value="F:ubiquitin protein ligase binding"/>
    <property type="evidence" value="ECO:0007669"/>
    <property type="project" value="InterPro"/>
</dbReference>
<evidence type="ECO:0000256" key="1">
    <source>
        <dbReference type="ARBA" id="ARBA00006019"/>
    </source>
</evidence>
<dbReference type="Gene3D" id="1.20.1310.10">
    <property type="entry name" value="Cullin Repeats"/>
    <property type="match status" value="2"/>
</dbReference>
<dbReference type="AlphaFoldDB" id="A0AAV5RP66"/>
<accession>A0AAV5RP66</accession>
<name>A0AAV5RP66_STABA</name>
<dbReference type="Pfam" id="PF00888">
    <property type="entry name" value="Cullin"/>
    <property type="match status" value="1"/>
</dbReference>
<comment type="caution">
    <text evidence="5">The sequence shown here is derived from an EMBL/GenBank/DDBJ whole genome shotgun (WGS) entry which is preliminary data.</text>
</comment>
<keyword evidence="6" id="KW-1185">Reference proteome</keyword>
<dbReference type="PROSITE" id="PS50069">
    <property type="entry name" value="CULLIN_2"/>
    <property type="match status" value="1"/>
</dbReference>
<protein>
    <recommendedName>
        <fullName evidence="4">Cullin family profile domain-containing protein</fullName>
    </recommendedName>
</protein>
<dbReference type="InterPro" id="IPR016158">
    <property type="entry name" value="Cullin_homology"/>
</dbReference>
<dbReference type="PANTHER" id="PTHR11932">
    <property type="entry name" value="CULLIN"/>
    <property type="match status" value="1"/>
</dbReference>
<dbReference type="SMART" id="SM00182">
    <property type="entry name" value="CULLIN"/>
    <property type="match status" value="1"/>
</dbReference>